<keyword evidence="9" id="KW-1185">Reference proteome</keyword>
<dbReference type="GO" id="GO:0005737">
    <property type="term" value="C:cytoplasm"/>
    <property type="evidence" value="ECO:0007669"/>
    <property type="project" value="UniProtKB-SubCell"/>
</dbReference>
<organism evidence="8 9">
    <name type="scientific">Mesotoga infera</name>
    <dbReference type="NCBI Taxonomy" id="1236046"/>
    <lineage>
        <taxon>Bacteria</taxon>
        <taxon>Thermotogati</taxon>
        <taxon>Thermotogota</taxon>
        <taxon>Thermotogae</taxon>
        <taxon>Kosmotogales</taxon>
        <taxon>Kosmotogaceae</taxon>
        <taxon>Mesotoga</taxon>
    </lineage>
</organism>
<name>A0A7Z7PNN5_9BACT</name>
<dbReference type="EMBL" id="LS974202">
    <property type="protein sequence ID" value="SSC13175.1"/>
    <property type="molecule type" value="Genomic_DNA"/>
</dbReference>
<evidence type="ECO:0000313" key="9">
    <source>
        <dbReference type="Proteomes" id="UP000250796"/>
    </source>
</evidence>
<dbReference type="InterPro" id="IPR053926">
    <property type="entry name" value="RecX_HTH_1st"/>
</dbReference>
<evidence type="ECO:0000256" key="4">
    <source>
        <dbReference type="ARBA" id="ARBA00022490"/>
    </source>
</evidence>
<dbReference type="PANTHER" id="PTHR33602:SF1">
    <property type="entry name" value="REGULATORY PROTEIN RECX FAMILY PROTEIN"/>
    <property type="match status" value="1"/>
</dbReference>
<proteinExistence type="inferred from homology"/>
<evidence type="ECO:0000313" key="8">
    <source>
        <dbReference type="EMBL" id="SSC13175.1"/>
    </source>
</evidence>
<dbReference type="Pfam" id="PF21982">
    <property type="entry name" value="RecX_HTH1"/>
    <property type="match status" value="1"/>
</dbReference>
<evidence type="ECO:0000256" key="1">
    <source>
        <dbReference type="ARBA" id="ARBA00004496"/>
    </source>
</evidence>
<dbReference type="Pfam" id="PF02631">
    <property type="entry name" value="RecX_HTH2"/>
    <property type="match status" value="1"/>
</dbReference>
<evidence type="ECO:0000256" key="2">
    <source>
        <dbReference type="ARBA" id="ARBA00009695"/>
    </source>
</evidence>
<comment type="similarity">
    <text evidence="2 5">Belongs to the RecX family.</text>
</comment>
<keyword evidence="4 5" id="KW-0963">Cytoplasm</keyword>
<feature type="domain" description="RecX first three-helical" evidence="7">
    <location>
        <begin position="9"/>
        <end position="44"/>
    </location>
</feature>
<dbReference type="Gene3D" id="1.10.10.10">
    <property type="entry name" value="Winged helix-like DNA-binding domain superfamily/Winged helix DNA-binding domain"/>
    <property type="match status" value="2"/>
</dbReference>
<sequence length="142" mass="16632">MKSDPVGDALRYLKFRLRSAREIQEYLTRRQYDQSEIAETMKKLVEQGLINDERFAAIYISDGLNVHYKGPFRLKMELLELGVAEETIEEAMNREIKECDLKEIIKRAIGNARAEDAEKLRRKLFRRGFPIGSIDEVLREIL</sequence>
<dbReference type="InterPro" id="IPR036388">
    <property type="entry name" value="WH-like_DNA-bd_sf"/>
</dbReference>
<dbReference type="GO" id="GO:0006282">
    <property type="term" value="P:regulation of DNA repair"/>
    <property type="evidence" value="ECO:0007669"/>
    <property type="project" value="UniProtKB-UniRule"/>
</dbReference>
<dbReference type="KEGG" id="minf:MESINF_1731"/>
<dbReference type="InterPro" id="IPR003783">
    <property type="entry name" value="Regulatory_RecX"/>
</dbReference>
<dbReference type="HAMAP" id="MF_01114">
    <property type="entry name" value="RecX"/>
    <property type="match status" value="1"/>
</dbReference>
<gene>
    <name evidence="5 8" type="primary">recX</name>
    <name evidence="8" type="ORF">MESINF_1731</name>
</gene>
<reference evidence="8 9" key="1">
    <citation type="submission" date="2017-01" db="EMBL/GenBank/DDBJ databases">
        <authorList>
            <person name="Erauso G."/>
        </authorList>
    </citation>
    <scope>NUCLEOTIDE SEQUENCE [LARGE SCALE GENOMIC DNA]</scope>
    <source>
        <strain evidence="8">MESINF1</strain>
    </source>
</reference>
<dbReference type="AlphaFoldDB" id="A0A7Z7PNN5"/>
<dbReference type="PANTHER" id="PTHR33602">
    <property type="entry name" value="REGULATORY PROTEIN RECX FAMILY PROTEIN"/>
    <property type="match status" value="1"/>
</dbReference>
<evidence type="ECO:0000259" key="7">
    <source>
        <dbReference type="Pfam" id="PF21982"/>
    </source>
</evidence>
<evidence type="ECO:0000256" key="3">
    <source>
        <dbReference type="ARBA" id="ARBA00018111"/>
    </source>
</evidence>
<dbReference type="RefSeq" id="WP_169699351.1">
    <property type="nucleotide sequence ID" value="NZ_LS974202.1"/>
</dbReference>
<accession>A0A7Z7PNN5</accession>
<dbReference type="InterPro" id="IPR053924">
    <property type="entry name" value="RecX_HTH_2nd"/>
</dbReference>
<feature type="domain" description="RecX second three-helical" evidence="6">
    <location>
        <begin position="51"/>
        <end position="92"/>
    </location>
</feature>
<evidence type="ECO:0000259" key="6">
    <source>
        <dbReference type="Pfam" id="PF02631"/>
    </source>
</evidence>
<comment type="function">
    <text evidence="5">Modulates RecA activity.</text>
</comment>
<evidence type="ECO:0000256" key="5">
    <source>
        <dbReference type="HAMAP-Rule" id="MF_01114"/>
    </source>
</evidence>
<comment type="subcellular location">
    <subcellularLocation>
        <location evidence="1 5">Cytoplasm</location>
    </subcellularLocation>
</comment>
<dbReference type="Proteomes" id="UP000250796">
    <property type="component" value="Chromosome MESINF"/>
</dbReference>
<protein>
    <recommendedName>
        <fullName evidence="3 5">Regulatory protein RecX</fullName>
    </recommendedName>
</protein>